<feature type="compositionally biased region" description="Basic and acidic residues" evidence="1">
    <location>
        <begin position="232"/>
        <end position="245"/>
    </location>
</feature>
<dbReference type="AlphaFoldDB" id="A0A6L6WTH6"/>
<proteinExistence type="predicted"/>
<feature type="compositionally biased region" description="Low complexity" evidence="1">
    <location>
        <begin position="1"/>
        <end position="45"/>
    </location>
</feature>
<reference evidence="3 4" key="1">
    <citation type="submission" date="2019-11" db="EMBL/GenBank/DDBJ databases">
        <title>Streptomyces typhae sp. nov., a novel endophytic actinomycete isolated from the root of cattail pollen (Typha angustifolia L.).</title>
        <authorList>
            <person name="Peng C."/>
        </authorList>
    </citation>
    <scope>NUCLEOTIDE SEQUENCE [LARGE SCALE GENOMIC DNA]</scope>
    <source>
        <strain evidence="4">p1417</strain>
    </source>
</reference>
<sequence>MPAESSSAPSSAPSSATSSATTNASGTARLGTRPPAAVRPAPWVRGADEHLDAHVGDEPPRHTAYDTTDGPAPERTAPGAGHAEDAAVEELIRVAVVTRPLDDVVDLVTRLEQAPGNLPTAVSVLRLAAVARSVEDVSRLVELLAPPEHPAEQLDDAIRHAAAERPIPDVSRLVHLLSRPPHDPHSGAEAVHAAATTRSVDDLMQLIGSLGDPGDRRADADLSQAHSLAAPGKDRAESAAADRESAATAADARAAGRGPATAKAARGRDARSRDAGSPDARARDSRARDTRARDSRARDIRARSAQVGGAPLVWLRRLAGVLVLLCAVAHFPLRWADASAFALSAAFGVSAVCAASGVALFLSRSPVVAVTSTLVVGVLAVSHLADDRVDSRTLAHVLRPDGVTPPLPALSALVATLACLLVVALTVAGLRAAATPPRTRARG</sequence>
<name>A0A6L6WTH6_9ACTN</name>
<feature type="region of interest" description="Disordered" evidence="1">
    <location>
        <begin position="1"/>
        <end position="82"/>
    </location>
</feature>
<feature type="compositionally biased region" description="Basic and acidic residues" evidence="1">
    <location>
        <begin position="46"/>
        <end position="64"/>
    </location>
</feature>
<evidence type="ECO:0000256" key="1">
    <source>
        <dbReference type="SAM" id="MobiDB-lite"/>
    </source>
</evidence>
<gene>
    <name evidence="3" type="ORF">GPA10_11460</name>
</gene>
<dbReference type="EMBL" id="WPNZ01000005">
    <property type="protein sequence ID" value="MVO85353.1"/>
    <property type="molecule type" value="Genomic_DNA"/>
</dbReference>
<feature type="compositionally biased region" description="Low complexity" evidence="1">
    <location>
        <begin position="246"/>
        <end position="264"/>
    </location>
</feature>
<keyword evidence="2" id="KW-1133">Transmembrane helix</keyword>
<feature type="transmembrane region" description="Helical" evidence="2">
    <location>
        <begin position="405"/>
        <end position="430"/>
    </location>
</feature>
<feature type="region of interest" description="Disordered" evidence="1">
    <location>
        <begin position="227"/>
        <end position="297"/>
    </location>
</feature>
<organism evidence="3 4">
    <name type="scientific">Streptomyces typhae</name>
    <dbReference type="NCBI Taxonomy" id="2681492"/>
    <lineage>
        <taxon>Bacteria</taxon>
        <taxon>Bacillati</taxon>
        <taxon>Actinomycetota</taxon>
        <taxon>Actinomycetes</taxon>
        <taxon>Kitasatosporales</taxon>
        <taxon>Streptomycetaceae</taxon>
        <taxon>Streptomyces</taxon>
    </lineage>
</organism>
<accession>A0A6L6WTH6</accession>
<keyword evidence="4" id="KW-1185">Reference proteome</keyword>
<feature type="compositionally biased region" description="Basic and acidic residues" evidence="1">
    <location>
        <begin position="266"/>
        <end position="297"/>
    </location>
</feature>
<protein>
    <submittedName>
        <fullName evidence="3">Uncharacterized protein</fullName>
    </submittedName>
</protein>
<feature type="transmembrane region" description="Helical" evidence="2">
    <location>
        <begin position="339"/>
        <end position="362"/>
    </location>
</feature>
<keyword evidence="2" id="KW-0472">Membrane</keyword>
<comment type="caution">
    <text evidence="3">The sequence shown here is derived from an EMBL/GenBank/DDBJ whole genome shotgun (WGS) entry which is preliminary data.</text>
</comment>
<dbReference type="RefSeq" id="WP_157165398.1">
    <property type="nucleotide sequence ID" value="NZ_WPNZ01000005.1"/>
</dbReference>
<keyword evidence="2" id="KW-0812">Transmembrane</keyword>
<feature type="transmembrane region" description="Helical" evidence="2">
    <location>
        <begin position="367"/>
        <end position="385"/>
    </location>
</feature>
<evidence type="ECO:0000256" key="2">
    <source>
        <dbReference type="SAM" id="Phobius"/>
    </source>
</evidence>
<evidence type="ECO:0000313" key="3">
    <source>
        <dbReference type="EMBL" id="MVO85353.1"/>
    </source>
</evidence>
<evidence type="ECO:0000313" key="4">
    <source>
        <dbReference type="Proteomes" id="UP000483802"/>
    </source>
</evidence>
<dbReference type="Proteomes" id="UP000483802">
    <property type="component" value="Unassembled WGS sequence"/>
</dbReference>